<dbReference type="InterPro" id="IPR029069">
    <property type="entry name" value="HotDog_dom_sf"/>
</dbReference>
<dbReference type="Gene3D" id="3.10.129.10">
    <property type="entry name" value="Hotdog Thioesterase"/>
    <property type="match status" value="1"/>
</dbReference>
<dbReference type="Proteomes" id="UP000250266">
    <property type="component" value="Unassembled WGS sequence"/>
</dbReference>
<evidence type="ECO:0000313" key="2">
    <source>
        <dbReference type="EMBL" id="OCK83586.1"/>
    </source>
</evidence>
<proteinExistence type="predicted"/>
<feature type="domain" description="Thioesterase" evidence="1">
    <location>
        <begin position="42"/>
        <end position="111"/>
    </location>
</feature>
<dbReference type="PANTHER" id="PTHR47260:SF3">
    <property type="entry name" value="THIOESTERASE FAMILY PROTEIN (AFU_ORTHOLOGUE AFUA_7G03960)"/>
    <property type="match status" value="1"/>
</dbReference>
<keyword evidence="3" id="KW-1185">Reference proteome</keyword>
<reference evidence="2 3" key="1">
    <citation type="journal article" date="2016" name="Nat. Commun.">
        <title>Ectomycorrhizal ecology is imprinted in the genome of the dominant symbiotic fungus Cenococcum geophilum.</title>
        <authorList>
            <consortium name="DOE Joint Genome Institute"/>
            <person name="Peter M."/>
            <person name="Kohler A."/>
            <person name="Ohm R.A."/>
            <person name="Kuo A."/>
            <person name="Krutzmann J."/>
            <person name="Morin E."/>
            <person name="Arend M."/>
            <person name="Barry K.W."/>
            <person name="Binder M."/>
            <person name="Choi C."/>
            <person name="Clum A."/>
            <person name="Copeland A."/>
            <person name="Grisel N."/>
            <person name="Haridas S."/>
            <person name="Kipfer T."/>
            <person name="LaButti K."/>
            <person name="Lindquist E."/>
            <person name="Lipzen A."/>
            <person name="Maire R."/>
            <person name="Meier B."/>
            <person name="Mihaltcheva S."/>
            <person name="Molinier V."/>
            <person name="Murat C."/>
            <person name="Poggeler S."/>
            <person name="Quandt C.A."/>
            <person name="Sperisen C."/>
            <person name="Tritt A."/>
            <person name="Tisserant E."/>
            <person name="Crous P.W."/>
            <person name="Henrissat B."/>
            <person name="Nehls U."/>
            <person name="Egli S."/>
            <person name="Spatafora J.W."/>
            <person name="Grigoriev I.V."/>
            <person name="Martin F.M."/>
        </authorList>
    </citation>
    <scope>NUCLEOTIDE SEQUENCE [LARGE SCALE GENOMIC DNA]</scope>
    <source>
        <strain evidence="2 3">CBS 459.81</strain>
    </source>
</reference>
<evidence type="ECO:0000313" key="3">
    <source>
        <dbReference type="Proteomes" id="UP000250266"/>
    </source>
</evidence>
<name>A0A8E2EGN5_9PEZI</name>
<sequence length="132" mass="14440">MFHPRAVRAYKLLLRPETGSTSMETYLLVSVGDGLDGANERIHGGFTCALLDQVFGFLVVQRLESSAPATVELTIRFKKPVRTPCVMLARAQIQEEGEGRVKVKGTVEDGMGLVYAEGEGTFAKPWVKVAKL</sequence>
<dbReference type="PANTHER" id="PTHR47260">
    <property type="entry name" value="UPF0644 PROTEIN PB2B4.06"/>
    <property type="match status" value="1"/>
</dbReference>
<dbReference type="SUPFAM" id="SSF54637">
    <property type="entry name" value="Thioesterase/thiol ester dehydrase-isomerase"/>
    <property type="match status" value="1"/>
</dbReference>
<protein>
    <recommendedName>
        <fullName evidence="1">Thioesterase domain-containing protein</fullName>
    </recommendedName>
</protein>
<dbReference type="CDD" id="cd03443">
    <property type="entry name" value="PaaI_thioesterase"/>
    <property type="match status" value="1"/>
</dbReference>
<dbReference type="EMBL" id="KV744857">
    <property type="protein sequence ID" value="OCK83586.1"/>
    <property type="molecule type" value="Genomic_DNA"/>
</dbReference>
<dbReference type="InterPro" id="IPR052061">
    <property type="entry name" value="PTE-AB_protein"/>
</dbReference>
<dbReference type="AlphaFoldDB" id="A0A8E2EGN5"/>
<accession>A0A8E2EGN5</accession>
<dbReference type="OrthoDB" id="506431at2759"/>
<dbReference type="Pfam" id="PF03061">
    <property type="entry name" value="4HBT"/>
    <property type="match status" value="1"/>
</dbReference>
<evidence type="ECO:0000259" key="1">
    <source>
        <dbReference type="Pfam" id="PF03061"/>
    </source>
</evidence>
<organism evidence="2 3">
    <name type="scientific">Lepidopterella palustris CBS 459.81</name>
    <dbReference type="NCBI Taxonomy" id="1314670"/>
    <lineage>
        <taxon>Eukaryota</taxon>
        <taxon>Fungi</taxon>
        <taxon>Dikarya</taxon>
        <taxon>Ascomycota</taxon>
        <taxon>Pezizomycotina</taxon>
        <taxon>Dothideomycetes</taxon>
        <taxon>Pleosporomycetidae</taxon>
        <taxon>Mytilinidiales</taxon>
        <taxon>Argynnaceae</taxon>
        <taxon>Lepidopterella</taxon>
    </lineage>
</organism>
<dbReference type="InterPro" id="IPR006683">
    <property type="entry name" value="Thioestr_dom"/>
</dbReference>
<gene>
    <name evidence="2" type="ORF">K432DRAFT_379363</name>
</gene>